<dbReference type="AlphaFoldDB" id="A0A9D1J9G9"/>
<keyword evidence="1" id="KW-1133">Transmembrane helix</keyword>
<proteinExistence type="predicted"/>
<evidence type="ECO:0000256" key="1">
    <source>
        <dbReference type="SAM" id="Phobius"/>
    </source>
</evidence>
<comment type="caution">
    <text evidence="2">The sequence shown here is derived from an EMBL/GenBank/DDBJ whole genome shotgun (WGS) entry which is preliminary data.</text>
</comment>
<reference evidence="2" key="1">
    <citation type="submission" date="2020-10" db="EMBL/GenBank/DDBJ databases">
        <authorList>
            <person name="Gilroy R."/>
        </authorList>
    </citation>
    <scope>NUCLEOTIDE SEQUENCE</scope>
    <source>
        <strain evidence="2">ChiW16-3235</strain>
    </source>
</reference>
<name>A0A9D1J9G9_9FIRM</name>
<sequence>MEIANFIDTLSLYGADIALLSAATCIAFAVLKRTLLKKCPKKLMTFMPFVLGIAIYALYAAVSNVGLDYVAHEIYYICERGFTVGSLSTAIYVWYEQLAGKGGGLTARESVVYALIAAYVPTEEAENAAKLIAEAFESDEKPEARTVEVLCGYEDGGLSESGAQAVAALIAGALERIEGGEG</sequence>
<reference evidence="2" key="2">
    <citation type="journal article" date="2021" name="PeerJ">
        <title>Extensive microbial diversity within the chicken gut microbiome revealed by metagenomics and culture.</title>
        <authorList>
            <person name="Gilroy R."/>
            <person name="Ravi A."/>
            <person name="Getino M."/>
            <person name="Pursley I."/>
            <person name="Horton D.L."/>
            <person name="Alikhan N.F."/>
            <person name="Baker D."/>
            <person name="Gharbi K."/>
            <person name="Hall N."/>
            <person name="Watson M."/>
            <person name="Adriaenssens E.M."/>
            <person name="Foster-Nyarko E."/>
            <person name="Jarju S."/>
            <person name="Secka A."/>
            <person name="Antonio M."/>
            <person name="Oren A."/>
            <person name="Chaudhuri R.R."/>
            <person name="La Ragione R."/>
            <person name="Hildebrand F."/>
            <person name="Pallen M.J."/>
        </authorList>
    </citation>
    <scope>NUCLEOTIDE SEQUENCE</scope>
    <source>
        <strain evidence="2">ChiW16-3235</strain>
    </source>
</reference>
<organism evidence="2 3">
    <name type="scientific">Candidatus Coproplasma avicola</name>
    <dbReference type="NCBI Taxonomy" id="2840744"/>
    <lineage>
        <taxon>Bacteria</taxon>
        <taxon>Bacillati</taxon>
        <taxon>Bacillota</taxon>
        <taxon>Clostridia</taxon>
        <taxon>Eubacteriales</taxon>
        <taxon>Candidatus Coproplasma</taxon>
    </lineage>
</organism>
<dbReference type="EMBL" id="DVHK01000112">
    <property type="protein sequence ID" value="HIR67478.1"/>
    <property type="molecule type" value="Genomic_DNA"/>
</dbReference>
<keyword evidence="1" id="KW-0472">Membrane</keyword>
<accession>A0A9D1J9G9</accession>
<feature type="transmembrane region" description="Helical" evidence="1">
    <location>
        <begin position="12"/>
        <end position="31"/>
    </location>
</feature>
<keyword evidence="1" id="KW-0812">Transmembrane</keyword>
<feature type="transmembrane region" description="Helical" evidence="1">
    <location>
        <begin position="43"/>
        <end position="62"/>
    </location>
</feature>
<evidence type="ECO:0000313" key="3">
    <source>
        <dbReference type="Proteomes" id="UP000823913"/>
    </source>
</evidence>
<evidence type="ECO:0000313" key="2">
    <source>
        <dbReference type="EMBL" id="HIR67478.1"/>
    </source>
</evidence>
<gene>
    <name evidence="2" type="ORF">IAB94_05485</name>
</gene>
<dbReference type="Proteomes" id="UP000823913">
    <property type="component" value="Unassembled WGS sequence"/>
</dbReference>
<protein>
    <submittedName>
        <fullName evidence="2">Uncharacterized protein</fullName>
    </submittedName>
</protein>